<gene>
    <name evidence="1" type="ORF">AWB69_09269</name>
</gene>
<proteinExistence type="predicted"/>
<reference evidence="1 2" key="1">
    <citation type="submission" date="2016-01" db="EMBL/GenBank/DDBJ databases">
        <authorList>
            <person name="Oliw E.H."/>
        </authorList>
    </citation>
    <scope>NUCLEOTIDE SEQUENCE [LARGE SCALE GENOMIC DNA]</scope>
    <source>
        <strain evidence="1">LMG 27134</strain>
    </source>
</reference>
<evidence type="ECO:0000313" key="1">
    <source>
        <dbReference type="EMBL" id="SAL75019.1"/>
    </source>
</evidence>
<evidence type="ECO:0000313" key="2">
    <source>
        <dbReference type="Proteomes" id="UP000054683"/>
    </source>
</evidence>
<name>A0A158K2R7_9BURK</name>
<sequence length="75" mass="7904">MMSEGRRFSATMPTMRLPVAYAIHPRARCGPGIAAQPGSDMPSASASEFMESAVPMVLQCPTEGAEEATMSMKPG</sequence>
<organism evidence="1 2">
    <name type="scientific">Caballeronia udeis</name>
    <dbReference type="NCBI Taxonomy" id="1232866"/>
    <lineage>
        <taxon>Bacteria</taxon>
        <taxon>Pseudomonadati</taxon>
        <taxon>Pseudomonadota</taxon>
        <taxon>Betaproteobacteria</taxon>
        <taxon>Burkholderiales</taxon>
        <taxon>Burkholderiaceae</taxon>
        <taxon>Caballeronia</taxon>
    </lineage>
</organism>
<accession>A0A158K2R7</accession>
<protein>
    <submittedName>
        <fullName evidence="1">Uncharacterized protein</fullName>
    </submittedName>
</protein>
<dbReference type="AlphaFoldDB" id="A0A158K2R7"/>
<dbReference type="Proteomes" id="UP000054683">
    <property type="component" value="Unassembled WGS sequence"/>
</dbReference>
<dbReference type="EMBL" id="FCOK02000183">
    <property type="protein sequence ID" value="SAL75019.1"/>
    <property type="molecule type" value="Genomic_DNA"/>
</dbReference>